<dbReference type="RefSeq" id="WP_188387598.1">
    <property type="nucleotide sequence ID" value="NZ_BMFK01000001.1"/>
</dbReference>
<sequence length="1600" mass="179085">MLVLTDVRGTQEAFTGFKQLKRSRKANGDKSIGFTAHKTDLNKHSFELLKMESIVEFDGEEYVIKQAKKKGMGTGFYMEIKAIHRFFVDMRDCFNYKEIEGSRTFNDVLTFIFEGTGYHFKIIDSFFTASVKLGKDNCLSLFKKALEAYNAEFYVIGKTVYIKHEIGNKTDFLFKYNHNVKALEVDMNTNKLSTIIRGYGGKQKEDGTYPIEVEYKSPNFVIYGERHAPPVYGEDYSTKEEMLERLKNDLVDEIEMSIKVDFADLRAAGYSFNMPSEGDYGFIDYEPMKMDLEARIVEIEEDFDSKLVPIKTAVVISNKQTTLTDTITRFEHTSKTIESIVKGKQQLPYNALDEAVKAATRSIKSAETELEFENGIVAVNPKDTNKLVAFNSNGIGISRDGGHTFSEAITPEGIVASAGVVGQFDASNIRVGPTSVFEDGYDPSEIAQRVDEVVNNFSKDGVITTVEKKFLTAEWVRIQKEFEQLIQLSLGYWEQTIKIIERDNINLRYDELRKFLTVDKDTNNNKPILDATNMIKDSIIDPSIYKVRYMNYYDAAAKLDNKIVSRAKELADQAQSNIDELDIKVNNIKIDARNIIDNSGNFAQLGTWIKNGGSHIALVEKDGARVVEAVGSIVQNQNYAIRADTEYVLTTEIMFSKDTPIQFANPIHWWMHNTTDNTVGAMLQYKHLTSTTLAKSNEWTKISILIKTKPTIVPGSYFRFFVYSPQHLTTDNKYWLRSVKLEEGNMSTGWTPSQKDAEEDLKLIDTLVVGLKNDLSTTTQKIDNMMSDSIMTPNEKQALIHDWNGYKLEKTIVEQQATTYGITTEQINYTDAFNALNIVLTPLFANMNADSNVNGIDIQNKLSAYIEKKAEVLKAITDKAKANVDAIEVGGRNLLRDSDVYITGTNNVKLLDITEATLLRGKELTFSVDVEIVKGKKDSSTNNRIGVELEFTFADGTRQWLGHWEIVEDGTNRKGRFSRTLRVTNKEIKSVRGGIYVQCTAELSRIGRPKIEKGNRATDWSPAPEDIDQQINDVNEKAKNVQDTVAEFTNDNKLVASEKKQLKKEWDIIVAELPTTLLQADTFKITIEKVAYEASYTVLKSYVEPLLSNLSNTSNLEGTKLRGYFTDYYNKKTILLKKISDAAKVYTDNELDPIRKTLQNITSDGKIDVTERQYVKDKIMMIIGQIPADTANLPTVSVIDTSKRGEVYSCRKEALNAGIPSTATQYKAVETEYTNLKTYLEPLSPKPWDTGITNTDKVIDVVATTWRDKWLKYYLSVDALRELTAAKLKNNADDAQTSAINAAKLDAKTKADEAQAAAIREATAKALAAETAAKAHADGKVTAEEAARIKQANDNLAAAKKEAADKAAAAELAAKNAAALDATTKANAAKDAAINTANNNTKKIREDMRLTSPLPSQIEMNSSGITAYAQGNPNKFARIDHRGFYAKGGAFAVERPDGAMWIENGVPRFDFTVDACEPPFSGNGRDQVKIESWWYTTTYSTFQPINFYSFRRTGRYLKIQLVGGSDGGGGQAIEIVDRSGKVVLAQITHGHWIGNGGEGFEITVDLGIPTMQLDSMYIKFRSLKEGVKTYLRKGRIWLEG</sequence>
<reference evidence="4" key="1">
    <citation type="journal article" date="2014" name="Int. J. Syst. Evol. Microbiol.">
        <title>Complete genome sequence of Corynebacterium casei LMG S-19264T (=DSM 44701T), isolated from a smear-ripened cheese.</title>
        <authorList>
            <consortium name="US DOE Joint Genome Institute (JGI-PGF)"/>
            <person name="Walter F."/>
            <person name="Albersmeier A."/>
            <person name="Kalinowski J."/>
            <person name="Ruckert C."/>
        </authorList>
    </citation>
    <scope>NUCLEOTIDE SEQUENCE</scope>
    <source>
        <strain evidence="4">CGMCC 1.12698</strain>
    </source>
</reference>
<dbReference type="Pfam" id="PF06605">
    <property type="entry name" value="Prophage_tail"/>
    <property type="match status" value="1"/>
</dbReference>
<feature type="domain" description="Prophage endopeptidase tail N-terminal" evidence="3">
    <location>
        <begin position="3"/>
        <end position="84"/>
    </location>
</feature>
<evidence type="ECO:0000259" key="3">
    <source>
        <dbReference type="Pfam" id="PF18994"/>
    </source>
</evidence>
<name>A0A917ENH3_9BACI</name>
<reference evidence="4" key="2">
    <citation type="submission" date="2020-09" db="EMBL/GenBank/DDBJ databases">
        <authorList>
            <person name="Sun Q."/>
            <person name="Zhou Y."/>
        </authorList>
    </citation>
    <scope>NUCLEOTIDE SEQUENCE</scope>
    <source>
        <strain evidence="4">CGMCC 1.12698</strain>
    </source>
</reference>
<dbReference type="Gene3D" id="6.20.110.10">
    <property type="match status" value="1"/>
</dbReference>
<gene>
    <name evidence="4" type="ORF">GCM10007140_13260</name>
</gene>
<evidence type="ECO:0000313" key="4">
    <source>
        <dbReference type="EMBL" id="GGE64383.1"/>
    </source>
</evidence>
<dbReference type="Pfam" id="PF18994">
    <property type="entry name" value="Prophage_tailD1"/>
    <property type="match status" value="1"/>
</dbReference>
<dbReference type="Gene3D" id="3.55.50.40">
    <property type="match status" value="1"/>
</dbReference>
<dbReference type="InterPro" id="IPR010572">
    <property type="entry name" value="Tail_dom"/>
</dbReference>
<feature type="domain" description="Tail spike" evidence="2">
    <location>
        <begin position="96"/>
        <end position="330"/>
    </location>
</feature>
<dbReference type="Proteomes" id="UP000605259">
    <property type="component" value="Unassembled WGS sequence"/>
</dbReference>
<keyword evidence="1" id="KW-0175">Coiled coil</keyword>
<evidence type="ECO:0000256" key="1">
    <source>
        <dbReference type="SAM" id="Coils"/>
    </source>
</evidence>
<dbReference type="InterPro" id="IPR044051">
    <property type="entry name" value="Prophage_tail_N"/>
</dbReference>
<protein>
    <submittedName>
        <fullName evidence="4">Uncharacterized protein</fullName>
    </submittedName>
</protein>
<proteinExistence type="predicted"/>
<feature type="coiled-coil region" evidence="1">
    <location>
        <begin position="1031"/>
        <end position="1065"/>
    </location>
</feature>
<evidence type="ECO:0000313" key="5">
    <source>
        <dbReference type="Proteomes" id="UP000605259"/>
    </source>
</evidence>
<comment type="caution">
    <text evidence="4">The sequence shown here is derived from an EMBL/GenBank/DDBJ whole genome shotgun (WGS) entry which is preliminary data.</text>
</comment>
<dbReference type="EMBL" id="BMFK01000001">
    <property type="protein sequence ID" value="GGE64383.1"/>
    <property type="molecule type" value="Genomic_DNA"/>
</dbReference>
<keyword evidence="5" id="KW-1185">Reference proteome</keyword>
<feature type="coiled-coil region" evidence="1">
    <location>
        <begin position="1342"/>
        <end position="1373"/>
    </location>
</feature>
<organism evidence="4 5">
    <name type="scientific">Priestia taiwanensis</name>
    <dbReference type="NCBI Taxonomy" id="1347902"/>
    <lineage>
        <taxon>Bacteria</taxon>
        <taxon>Bacillati</taxon>
        <taxon>Bacillota</taxon>
        <taxon>Bacilli</taxon>
        <taxon>Bacillales</taxon>
        <taxon>Bacillaceae</taxon>
        <taxon>Priestia</taxon>
    </lineage>
</organism>
<feature type="coiled-coil region" evidence="1">
    <location>
        <begin position="564"/>
        <end position="591"/>
    </location>
</feature>
<evidence type="ECO:0000259" key="2">
    <source>
        <dbReference type="Pfam" id="PF06605"/>
    </source>
</evidence>
<accession>A0A917ENH3</accession>